<dbReference type="SUPFAM" id="SSF50370">
    <property type="entry name" value="Ricin B-like lectins"/>
    <property type="match status" value="1"/>
</dbReference>
<dbReference type="Pfam" id="PF14200">
    <property type="entry name" value="RicinB_lectin_2"/>
    <property type="match status" value="1"/>
</dbReference>
<gene>
    <name evidence="2" type="ORF">BDV41DRAFT_570329</name>
</gene>
<accession>A0A5N6WH17</accession>
<proteinExistence type="predicted"/>
<feature type="domain" description="Ricin B lectin" evidence="1">
    <location>
        <begin position="48"/>
        <end position="135"/>
    </location>
</feature>
<evidence type="ECO:0000313" key="2">
    <source>
        <dbReference type="EMBL" id="KAE8320164.1"/>
    </source>
</evidence>
<dbReference type="Proteomes" id="UP000325433">
    <property type="component" value="Unassembled WGS sequence"/>
</dbReference>
<dbReference type="InterPro" id="IPR000772">
    <property type="entry name" value="Ricin_B_lectin"/>
</dbReference>
<evidence type="ECO:0000313" key="3">
    <source>
        <dbReference type="Proteomes" id="UP000325433"/>
    </source>
</evidence>
<dbReference type="InterPro" id="IPR035992">
    <property type="entry name" value="Ricin_B-like_lectins"/>
</dbReference>
<name>A0A5N6WH17_9EURO</name>
<sequence length="152" mass="17504">MSDFNGPGVYTIVPRHVDSKRLDVDDSDEDNIRLQLYDPITSGKQRYDQQFMFAHLGNKEFFIISLKHGTYLTASDDEEQLTSEVLPPVNRRIRWKLHPVRDGSGAFFISSLAYPGKVIDVQYGYDDNETAIIIYPPKEDDNENQQFFLISP</sequence>
<reference evidence="3" key="1">
    <citation type="submission" date="2019-04" db="EMBL/GenBank/DDBJ databases">
        <title>Friends and foes A comparative genomics studyof 23 Aspergillus species from section Flavi.</title>
        <authorList>
            <consortium name="DOE Joint Genome Institute"/>
            <person name="Kjaerbolling I."/>
            <person name="Vesth T."/>
            <person name="Frisvad J.C."/>
            <person name="Nybo J.L."/>
            <person name="Theobald S."/>
            <person name="Kildgaard S."/>
            <person name="Isbrandt T."/>
            <person name="Kuo A."/>
            <person name="Sato A."/>
            <person name="Lyhne E.K."/>
            <person name="Kogle M.E."/>
            <person name="Wiebenga A."/>
            <person name="Kun R.S."/>
            <person name="Lubbers R.J."/>
            <person name="Makela M.R."/>
            <person name="Barry K."/>
            <person name="Chovatia M."/>
            <person name="Clum A."/>
            <person name="Daum C."/>
            <person name="Haridas S."/>
            <person name="He G."/>
            <person name="LaButti K."/>
            <person name="Lipzen A."/>
            <person name="Mondo S."/>
            <person name="Riley R."/>
            <person name="Salamov A."/>
            <person name="Simmons B.A."/>
            <person name="Magnuson J.K."/>
            <person name="Henrissat B."/>
            <person name="Mortensen U.H."/>
            <person name="Larsen T.O."/>
            <person name="Devries R.P."/>
            <person name="Grigoriev I.V."/>
            <person name="Machida M."/>
            <person name="Baker S.E."/>
            <person name="Andersen M.R."/>
        </authorList>
    </citation>
    <scope>NUCLEOTIDE SEQUENCE [LARGE SCALE GENOMIC DNA]</scope>
    <source>
        <strain evidence="3">CBS 130015</strain>
    </source>
</reference>
<dbReference type="Gene3D" id="2.80.10.50">
    <property type="match status" value="1"/>
</dbReference>
<dbReference type="AlphaFoldDB" id="A0A5N6WH17"/>
<dbReference type="GO" id="GO:0030246">
    <property type="term" value="F:carbohydrate binding"/>
    <property type="evidence" value="ECO:0007669"/>
    <property type="project" value="UniProtKB-KW"/>
</dbReference>
<dbReference type="EMBL" id="ML738292">
    <property type="protein sequence ID" value="KAE8320164.1"/>
    <property type="molecule type" value="Genomic_DNA"/>
</dbReference>
<evidence type="ECO:0000259" key="1">
    <source>
        <dbReference type="Pfam" id="PF14200"/>
    </source>
</evidence>
<keyword evidence="3" id="KW-1185">Reference proteome</keyword>
<organism evidence="2 3">
    <name type="scientific">Aspergillus transmontanensis</name>
    <dbReference type="NCBI Taxonomy" id="1034304"/>
    <lineage>
        <taxon>Eukaryota</taxon>
        <taxon>Fungi</taxon>
        <taxon>Dikarya</taxon>
        <taxon>Ascomycota</taxon>
        <taxon>Pezizomycotina</taxon>
        <taxon>Eurotiomycetes</taxon>
        <taxon>Eurotiomycetidae</taxon>
        <taxon>Eurotiales</taxon>
        <taxon>Aspergillaceae</taxon>
        <taxon>Aspergillus</taxon>
        <taxon>Aspergillus subgen. Circumdati</taxon>
    </lineage>
</organism>
<keyword evidence="2" id="KW-0430">Lectin</keyword>
<protein>
    <submittedName>
        <fullName evidence="2">Ricin B lectin domain-containing protein</fullName>
    </submittedName>
</protein>